<dbReference type="EMBL" id="JAYXUD010000001">
    <property type="protein sequence ID" value="MEC6897202.1"/>
    <property type="molecule type" value="Genomic_DNA"/>
</dbReference>
<feature type="transmembrane region" description="Helical" evidence="1">
    <location>
        <begin position="473"/>
        <end position="497"/>
    </location>
</feature>
<keyword evidence="3" id="KW-1185">Reference proteome</keyword>
<dbReference type="InterPro" id="IPR051447">
    <property type="entry name" value="Lipoprotein-release_system"/>
</dbReference>
<protein>
    <submittedName>
        <fullName evidence="2">ABC transporter permease</fullName>
    </submittedName>
</protein>
<organism evidence="2 3">
    <name type="scientific">Photobacterium piscicola</name>
    <dbReference type="NCBI Taxonomy" id="1378299"/>
    <lineage>
        <taxon>Bacteria</taxon>
        <taxon>Pseudomonadati</taxon>
        <taxon>Pseudomonadota</taxon>
        <taxon>Gammaproteobacteria</taxon>
        <taxon>Vibrionales</taxon>
        <taxon>Vibrionaceae</taxon>
        <taxon>Photobacterium</taxon>
    </lineage>
</organism>
<dbReference type="RefSeq" id="WP_327779174.1">
    <property type="nucleotide sequence ID" value="NZ_JAYXUD010000001.1"/>
</dbReference>
<comment type="caution">
    <text evidence="2">The sequence shown here is derived from an EMBL/GenBank/DDBJ whole genome shotgun (WGS) entry which is preliminary data.</text>
</comment>
<accession>A0ABU6LFZ7</accession>
<proteinExistence type="predicted"/>
<sequence length="602" mass="67643">MFKDYLYITGLAFRDIAHERILSFCMALSLGAIFTPIIILLGLQQGIIGNMLDTLASDPASRLVRPKFMIQSPMPNDSLEVIKKAGVEFIPSETSHLLLNVKGLADSINVVPSSKKDPFVIQSDHKDIINNTNWVVISESLSKQLGKKQGDNLTLLLKRTANSNYPEEVPLDFKIVGILSTKLMPDLKIYLPVTVFNGIYHWRKGYAVPSLGLKGNRSDDFTPEYDGVITGFSKKPSDSIFRQMLAGRLPFSTMPEKYQPFIIKHDDWLLWETVNSTITDQDIDVLNNSLLNHGYAPKLIPYVKGISLELNKSTPLKKWDVYMLSRSESPKWNKGDKPILFVSSGDKQFLGNQSVILKTGLKNNNVVIPVKLKISKNVPSGKIVASHHFAGLLRSAKRLGANYNNDQHEFFLRSRDQIRYFRVYAKSIEQLDSLVQVVKNGGDALNLDALKEPVSKLYEVQKIRTLSDYMKKIYFLIAFISAVSTIFAVSSSVYASVQRRKKDLAYLNMLGIDKITIIFFPLMKSMILISIGIAIAFLGYWFFSIIASHWFVDLLGETESLTRLPVQDILFIIGSILSLGGISSLSAGLFVSRIDSKRYIHE</sequence>
<feature type="transmembrane region" description="Helical" evidence="1">
    <location>
        <begin position="518"/>
        <end position="543"/>
    </location>
</feature>
<reference evidence="2 3" key="1">
    <citation type="submission" date="2024-01" db="EMBL/GenBank/DDBJ databases">
        <title>Active colonisers of the gastrointestinal tract of Atlantic salmon farmed in a warm water region.</title>
        <authorList>
            <person name="Bowman J.P."/>
        </authorList>
    </citation>
    <scope>NUCLEOTIDE SEQUENCE [LARGE SCALE GENOMIC DNA]</scope>
    <source>
        <strain evidence="2 3">S4MW1</strain>
    </source>
</reference>
<gene>
    <name evidence="2" type="ORF">VXS00_00855</name>
</gene>
<dbReference type="Proteomes" id="UP001339429">
    <property type="component" value="Unassembled WGS sequence"/>
</dbReference>
<keyword evidence="1" id="KW-1133">Transmembrane helix</keyword>
<dbReference type="PANTHER" id="PTHR30489:SF0">
    <property type="entry name" value="LIPOPROTEIN-RELEASING SYSTEM TRANSMEMBRANE PROTEIN LOLE"/>
    <property type="match status" value="1"/>
</dbReference>
<evidence type="ECO:0000313" key="3">
    <source>
        <dbReference type="Proteomes" id="UP001339429"/>
    </source>
</evidence>
<name>A0ABU6LFZ7_9GAMM</name>
<keyword evidence="1" id="KW-0812">Transmembrane</keyword>
<feature type="transmembrane region" description="Helical" evidence="1">
    <location>
        <begin position="21"/>
        <end position="43"/>
    </location>
</feature>
<dbReference type="PANTHER" id="PTHR30489">
    <property type="entry name" value="LIPOPROTEIN-RELEASING SYSTEM TRANSMEMBRANE PROTEIN LOLE"/>
    <property type="match status" value="1"/>
</dbReference>
<evidence type="ECO:0000313" key="2">
    <source>
        <dbReference type="EMBL" id="MEC6897202.1"/>
    </source>
</evidence>
<keyword evidence="1" id="KW-0472">Membrane</keyword>
<evidence type="ECO:0000256" key="1">
    <source>
        <dbReference type="SAM" id="Phobius"/>
    </source>
</evidence>
<feature type="transmembrane region" description="Helical" evidence="1">
    <location>
        <begin position="569"/>
        <end position="591"/>
    </location>
</feature>